<dbReference type="FunFam" id="3.90.1750.10:FF:000016">
    <property type="entry name" value="E3 ubiquitin-protein ligase UBR5 isoform X2"/>
    <property type="match status" value="1"/>
</dbReference>
<protein>
    <recommendedName>
        <fullName evidence="18">E3 ubiquitin-protein ligase UBR5</fullName>
        <ecNumber evidence="5">2.3.2.26</ecNumber>
    </recommendedName>
    <alternativeName>
        <fullName evidence="20">E3 ubiquitin-protein ligase, HECT domain-containing 1</fullName>
    </alternativeName>
    <alternativeName>
        <fullName evidence="19">Hyperplastic discs protein homolog</fullName>
    </alternativeName>
</protein>
<dbReference type="PANTHER" id="PTHR46276">
    <property type="entry name" value="E3 UBIQUITIN-PROTEIN LIGASE UBR5"/>
    <property type="match status" value="1"/>
</dbReference>
<dbReference type="GO" id="GO:0006281">
    <property type="term" value="P:DNA repair"/>
    <property type="evidence" value="ECO:0007669"/>
    <property type="project" value="UniProtKB-KW"/>
</dbReference>
<evidence type="ECO:0000256" key="7">
    <source>
        <dbReference type="ARBA" id="ARBA00022553"/>
    </source>
</evidence>
<feature type="compositionally biased region" description="Pro residues" evidence="23">
    <location>
        <begin position="992"/>
        <end position="1009"/>
    </location>
</feature>
<dbReference type="InterPro" id="IPR024725">
    <property type="entry name" value="UBR5_UBA"/>
</dbReference>
<keyword evidence="6" id="KW-0963">Cytoplasm</keyword>
<dbReference type="Gene3D" id="1.10.1900.10">
    <property type="entry name" value="c-terminal domain of poly(a) binding protein"/>
    <property type="match status" value="1"/>
</dbReference>
<dbReference type="FunFam" id="1.10.1900.10:FF:000002">
    <property type="entry name" value="E3 ubiquitin-protein ligase UBR5 isoform X1"/>
    <property type="match status" value="1"/>
</dbReference>
<organism evidence="27 28">
    <name type="scientific">Takifugu rubripes</name>
    <name type="common">Japanese pufferfish</name>
    <name type="synonym">Fugu rubripes</name>
    <dbReference type="NCBI Taxonomy" id="31033"/>
    <lineage>
        <taxon>Eukaryota</taxon>
        <taxon>Metazoa</taxon>
        <taxon>Chordata</taxon>
        <taxon>Craniata</taxon>
        <taxon>Vertebrata</taxon>
        <taxon>Euteleostomi</taxon>
        <taxon>Actinopterygii</taxon>
        <taxon>Neopterygii</taxon>
        <taxon>Teleostei</taxon>
        <taxon>Neoteleostei</taxon>
        <taxon>Acanthomorphata</taxon>
        <taxon>Eupercaria</taxon>
        <taxon>Tetraodontiformes</taxon>
        <taxon>Tetradontoidea</taxon>
        <taxon>Tetraodontidae</taxon>
        <taxon>Takifugu</taxon>
    </lineage>
</organism>
<feature type="compositionally biased region" description="Gly residues" evidence="23">
    <location>
        <begin position="136"/>
        <end position="145"/>
    </location>
</feature>
<evidence type="ECO:0000256" key="2">
    <source>
        <dbReference type="ARBA" id="ARBA00004123"/>
    </source>
</evidence>
<feature type="compositionally biased region" description="Low complexity" evidence="23">
    <location>
        <begin position="1698"/>
        <end position="1713"/>
    </location>
</feature>
<dbReference type="EC" id="2.3.2.26" evidence="5"/>
<reference evidence="27" key="3">
    <citation type="submission" date="2025-09" db="UniProtKB">
        <authorList>
            <consortium name="Ensembl"/>
        </authorList>
    </citation>
    <scope>IDENTIFICATION</scope>
</reference>
<feature type="compositionally biased region" description="Low complexity" evidence="23">
    <location>
        <begin position="609"/>
        <end position="623"/>
    </location>
</feature>
<dbReference type="FunFam" id="3.30.2410.10:FF:000008">
    <property type="entry name" value="Putative E3 ubiquitin-protein ligase UBR5"/>
    <property type="match status" value="1"/>
</dbReference>
<dbReference type="InterPro" id="IPR036053">
    <property type="entry name" value="PABP-dom"/>
</dbReference>
<dbReference type="FunFam" id="2.130.10.30:FF:000007">
    <property type="entry name" value="E3 ubiquitin-protein ligase UBR5 isoform X2"/>
    <property type="match status" value="1"/>
</dbReference>
<dbReference type="CDD" id="cd14423">
    <property type="entry name" value="CUE_UBR5"/>
    <property type="match status" value="1"/>
</dbReference>
<feature type="compositionally biased region" description="Polar residues" evidence="23">
    <location>
        <begin position="1668"/>
        <end position="1679"/>
    </location>
</feature>
<feature type="compositionally biased region" description="Low complexity" evidence="23">
    <location>
        <begin position="1026"/>
        <end position="1045"/>
    </location>
</feature>
<feature type="region of interest" description="Disordered" evidence="23">
    <location>
        <begin position="585"/>
        <end position="642"/>
    </location>
</feature>
<dbReference type="Gene3D" id="3.90.1750.10">
    <property type="entry name" value="Hect, E3 ligase catalytic domains"/>
    <property type="match status" value="2"/>
</dbReference>
<dbReference type="GO" id="GO:0034450">
    <property type="term" value="F:ubiquitin-ubiquitin ligase activity"/>
    <property type="evidence" value="ECO:0007669"/>
    <property type="project" value="TreeGrafter"/>
</dbReference>
<evidence type="ECO:0000259" key="25">
    <source>
        <dbReference type="PROSITE" id="PS51157"/>
    </source>
</evidence>
<dbReference type="GeneTree" id="ENSGT00940000156357"/>
<keyword evidence="11" id="KW-0863">Zinc-finger</keyword>
<evidence type="ECO:0000256" key="8">
    <source>
        <dbReference type="ARBA" id="ARBA00022679"/>
    </source>
</evidence>
<dbReference type="GO" id="GO:0005737">
    <property type="term" value="C:cytoplasm"/>
    <property type="evidence" value="ECO:0007669"/>
    <property type="project" value="UniProtKB-SubCell"/>
</dbReference>
<feature type="compositionally biased region" description="Low complexity" evidence="23">
    <location>
        <begin position="1612"/>
        <end position="1628"/>
    </location>
</feature>
<gene>
    <name evidence="27" type="primary">ubr5</name>
</gene>
<evidence type="ECO:0000256" key="5">
    <source>
        <dbReference type="ARBA" id="ARBA00012485"/>
    </source>
</evidence>
<dbReference type="FunFam" id="3.90.1750.10:FF:000011">
    <property type="entry name" value="E3 ubiquitin-protein ligase UBR5 isoform X1"/>
    <property type="match status" value="1"/>
</dbReference>
<dbReference type="InterPro" id="IPR035983">
    <property type="entry name" value="Hect_E3_ubiquitin_ligase"/>
</dbReference>
<dbReference type="SMART" id="SM00396">
    <property type="entry name" value="ZnF_UBR1"/>
    <property type="match status" value="1"/>
</dbReference>
<evidence type="ECO:0000259" key="24">
    <source>
        <dbReference type="PROSITE" id="PS50237"/>
    </source>
</evidence>
<evidence type="ECO:0000256" key="3">
    <source>
        <dbReference type="ARBA" id="ARBA00004496"/>
    </source>
</evidence>
<evidence type="ECO:0000256" key="23">
    <source>
        <dbReference type="SAM" id="MobiDB-lite"/>
    </source>
</evidence>
<keyword evidence="15" id="KW-0539">Nucleus</keyword>
<feature type="region of interest" description="Disordered" evidence="23">
    <location>
        <begin position="2261"/>
        <end position="2321"/>
    </location>
</feature>
<dbReference type="InterPro" id="IPR000569">
    <property type="entry name" value="HECT_dom"/>
</dbReference>
<sequence>MTSIHFVVHPLPGTEDQLNDRLREVSEKLNKYSYNSHPHLGLLEQATLKQCVVGPNHAGFLLEDGRVCRISFAVQPDRLELSKPDGSDGSKLSSGSGTGRSSRPGRTSDPPWFLSGSDTLGRLAGNTLGSRWSSGVNGGNGGGTSGRSSTAARDSRRQTRVIRTGRDRGSGLLGSQPQPVIPASVIPEELITQAQVVLQGKSRSVIIRELQRTNLDVNLAVNNLLSRDDEDGDDGDDTASESYLPGEDLMSLLDADIHSAHPSVIIDADAMFSEDISYFGYPSFRRSSLSRLGPSRERDSELLRERESVLRLRERRWLDGASFDTERGSTSREGEANLDKKSIPVQSPVSLGEELQWWPDKDGVKFVSIGAMFSELVAVSSKGELYQWKWTEPEPFRNAQNPSIHHPRVSFLGLANEKITLLSANSIRATVATETNKVATWVDETLSSMASKLEHSAQAFPELQGERMVSLNCCALYTCAQLENGLYWWGVVPFSQRKKMLEKARAKNKKPKSSAGMSSIPNITVGTQVCLRNNPLYHAGAVAFSVSAGIPKVGVLLESVWNMNDSCRFQLRSPESLKTMEKTAKTQEIKTESKPELVKTEMGPPPSPASTCSDTSSIASSASLPYKRRRSTPAPKEEEKVNEEQWPLREVVFVEDVKNVPVGKVLKVDGAYVAVKFPGTSSSVSNQSSAAPADSDPSSLLQDCRLLRIDELQVVKTGGTPKVPDCFQRTPKKLCIPEKFLIDRRICVFNWAGEYFLKPTDLLIPLLPTNPNVQIVSPPLKESPIILRDGNGTIYPMVKDCVGGIRDPDWLDLPPINSLGMGVHSLANLPSNSTIKKKAAIIIMAVEKQTLMQHVLRCDYEACRQYLVNLEQAFMLDQGSQALGALLDHRCDGNRNILHAAVSVCFPVSNKETKEEEEAERSERNTFAERLSAVEAIANAISVVSSNSSGNRTGSSSSRGLRLREMMRRSLRAAGVGRHESGPSSSDHQDPVSPPIAPPSWVPDPPPMDPDGDIDFILAPAVGSLTTASTGTSQGPSTSTIPGPSNESPVVESKDRKANAHLILKLMCDSVVLRPHLRELLSAKDARGMTPFMLAVSGRAYPAAITVLEAAQKMAKEKEDADSVFMEMICPSGTNPDDSPLYVLCCNDTCSFTWTGAEHINQDIFECRTCGLLESLCCCTECARVCHKGHDCKLKRTSPTAYCDCWEKCKCKTLIAGQKAARLDLLYRLLTTTNLVTTPNSRGEHILLFLVQTVARQSVEHCQYRPPRIREDRNRKATNAEDSDMPDHDLEPPRFAQLALERVLQDWNALKSMIMFGSEENKDPLSASSRIAHLLSEEQVYLNQQSGTIRLDCFTHCLIVKCAPDITFIDTLLSTLVRELQNKYTPGRREEAVNVTRRFLRSVARVFVILSVEMASSKKKNNFIPQPIGKCRRVFQALLPYAVEELCNVAESLIVPVRMGIARPTAPFTLASTSIDAVQGSEELFSVEPLPPRPSPDQSSSSSQTAASYIIRNPQPRHSSQSQPVRGRDEEQDDIVSADVEEVEVVEGVAGEEDHHDDQEEQGEENPETEGQHDEHDEDGSDMELDLLAAAETESDSESNHSNQDNASGRRSVVTAATAGSEAGASSVPAFFSEDDSQSNDSSDSDSSSSQSDDVDQETFLLDEPLERTTSSSHANSAAQAPRSMQWAVRNTPSQRASGSAPSNSSTPSASSTGLIYIDPTNLRRSSAISSSAAAAAAALEASNSSSYLTSASSLARAYSIVIRQISDLMSLIPKYNHLVYSQYPAAVKLTYHDAVNLQNYVEEKLIPTWNWMHSARRERINAREEASLRTLEGRRAATLLTARQGMMSARGDFLNYALSLMRSHNDEHSDVLPVLDVCSLKHVAYVFQALIYWIKAMNQQTTLDTPQMDRKRNREILELGLDNEDSEHENDEDTNQSSTLQDKDEDPVPAETGQNHPFFRRSDSMTFLGCIPPNPFDVPLPEAIPLADQPHLLQPNARKEDLFGRPSQGLYSSSFMANKGLAEASVDRNCLEILPTKMSYSANLKNVMSMESGQRNTGTQSIADHEMDTSKPGPSPQDLAAQLKSSLLAEIGLTESDGPPLPSFRPHCSFMGMMISHDMLLGRWRLSLELFGRVFMEDVGAEPGSILTELGGFEVKESKFRREMEKLRNLQSRDLALEVDRDRDQLIQQTMRQLNAHFGRRCTTTPMAVHRVKVTFKDEPGEGSGVARSFYTAIALALLSNDKLPNLDCVQSVSKGMQASNLMQRLRNRDRERERRSGGLRAGSRRDRDRDSRRQLSIDTRPFRPSSEGNPSDEPDPLPAHRQALGERLYPRVHAMQPAFASKITGMLLELSPAQLLLLLASEDSLRARVEEAMELLIAHGRENGADSILDLGLLEAPEKQQENRKRHGSTRSVVDMELDDPDDGEDNAPLFYQPGKRGFYSPRPGKNTEARLNCFRNIGRILGLCLLQNELCPITLNRHVIKVLLGRKVNWHDFAFFDPVMYESLRQLIRHSQAGEADAVFAAMDLAFAIDLCKEEGAGQVELLSGGVNMPVTPLNVYEYVRKYAEHRMLVVAEQPLHAMRKGLLDVLPKNALEDLTAEDFRLLVNGCGEVNVQMLISFTSFNDESGENADKLLQFKRWFWSIVEKMSMTERQDLVYFWTSSPSLPASEEGFQPMPSITIRPPDDQHLPTANTCISRLYVPLYSSKQILKQKLLLAIKTKNFGFV</sequence>
<dbReference type="GO" id="GO:0000209">
    <property type="term" value="P:protein polyubiquitination"/>
    <property type="evidence" value="ECO:0007669"/>
    <property type="project" value="TreeGrafter"/>
</dbReference>
<feature type="domain" description="HECT" evidence="24">
    <location>
        <begin position="2443"/>
        <end position="2727"/>
    </location>
</feature>
<reference evidence="27" key="2">
    <citation type="submission" date="2025-08" db="UniProtKB">
        <authorList>
            <consortium name="Ensembl"/>
        </authorList>
    </citation>
    <scope>IDENTIFICATION</scope>
</reference>
<comment type="subcellular location">
    <subcellularLocation>
        <location evidence="3">Cytoplasm</location>
    </subcellularLocation>
    <subcellularLocation>
        <location evidence="2">Nucleus</location>
    </subcellularLocation>
</comment>
<dbReference type="InterPro" id="IPR047503">
    <property type="entry name" value="UBR-box_UBR5"/>
</dbReference>
<evidence type="ECO:0000256" key="13">
    <source>
        <dbReference type="ARBA" id="ARBA00022833"/>
    </source>
</evidence>
<feature type="compositionally biased region" description="Polar residues" evidence="23">
    <location>
        <begin position="1600"/>
        <end position="1609"/>
    </location>
</feature>
<comment type="similarity">
    <text evidence="16">Belongs to the UBR5 family.</text>
</comment>
<evidence type="ECO:0000256" key="19">
    <source>
        <dbReference type="ARBA" id="ARBA00075072"/>
    </source>
</evidence>
<dbReference type="Pfam" id="PF00632">
    <property type="entry name" value="HECT"/>
    <property type="match status" value="1"/>
</dbReference>
<evidence type="ECO:0000256" key="21">
    <source>
        <dbReference type="PROSITE-ProRule" id="PRU00104"/>
    </source>
</evidence>
<dbReference type="PROSITE" id="PS50237">
    <property type="entry name" value="HECT"/>
    <property type="match status" value="1"/>
</dbReference>
<dbReference type="Pfam" id="PF00658">
    <property type="entry name" value="MLLE"/>
    <property type="match status" value="1"/>
</dbReference>
<evidence type="ECO:0000256" key="22">
    <source>
        <dbReference type="PROSITE-ProRule" id="PRU00508"/>
    </source>
</evidence>
<feature type="compositionally biased region" description="Acidic residues" evidence="23">
    <location>
        <begin position="1576"/>
        <end position="1585"/>
    </location>
</feature>
<evidence type="ECO:0000256" key="1">
    <source>
        <dbReference type="ARBA" id="ARBA00000885"/>
    </source>
</evidence>
<keyword evidence="12 21" id="KW-0833">Ubl conjugation pathway</keyword>
<feature type="domain" description="UBR-type" evidence="25">
    <location>
        <begin position="1148"/>
        <end position="1216"/>
    </location>
</feature>
<feature type="domain" description="PABC" evidence="26">
    <location>
        <begin position="2306"/>
        <end position="2383"/>
    </location>
</feature>
<dbReference type="PROSITE" id="PS51309">
    <property type="entry name" value="PABC"/>
    <property type="match status" value="1"/>
</dbReference>
<feature type="region of interest" description="Disordered" evidence="23">
    <location>
        <begin position="1486"/>
        <end position="1533"/>
    </location>
</feature>
<feature type="compositionally biased region" description="Basic and acidic residues" evidence="23">
    <location>
        <begin position="79"/>
        <end position="88"/>
    </location>
</feature>
<reference evidence="27 28" key="1">
    <citation type="journal article" date="2011" name="Genome Biol. Evol.">
        <title>Integration of the genetic map and genome assembly of fugu facilitates insights into distinct features of genome evolution in teleosts and mammals.</title>
        <authorList>
            <person name="Kai W."/>
            <person name="Kikuchi K."/>
            <person name="Tohari S."/>
            <person name="Chew A.K."/>
            <person name="Tay A."/>
            <person name="Fujiwara A."/>
            <person name="Hosoya S."/>
            <person name="Suetake H."/>
            <person name="Naruse K."/>
            <person name="Brenner S."/>
            <person name="Suzuki Y."/>
            <person name="Venkatesh B."/>
        </authorList>
    </citation>
    <scope>NUCLEOTIDE SEQUENCE [LARGE SCALE GENOMIC DNA]</scope>
</reference>
<dbReference type="Gene3D" id="3.30.2410.10">
    <property type="entry name" value="Hect, E3 ligase catalytic domain"/>
    <property type="match status" value="1"/>
</dbReference>
<keyword evidence="7" id="KW-0597">Phosphoprotein</keyword>
<feature type="compositionally biased region" description="Basic and acidic residues" evidence="23">
    <location>
        <begin position="585"/>
        <end position="599"/>
    </location>
</feature>
<feature type="active site" description="Glycyl thioester intermediate" evidence="21">
    <location>
        <position position="2696"/>
    </location>
</feature>
<name>A0A674MYG7_TAKRU</name>
<evidence type="ECO:0000256" key="6">
    <source>
        <dbReference type="ARBA" id="ARBA00022490"/>
    </source>
</evidence>
<feature type="region of interest" description="Disordered" evidence="23">
    <location>
        <begin position="1921"/>
        <end position="1961"/>
    </location>
</feature>
<dbReference type="SMART" id="SM00517">
    <property type="entry name" value="PolyA"/>
    <property type="match status" value="1"/>
</dbReference>
<dbReference type="Gene3D" id="3.30.2160.10">
    <property type="entry name" value="Hect, E3 ligase catalytic domain"/>
    <property type="match status" value="1"/>
</dbReference>
<dbReference type="InterPro" id="IPR002004">
    <property type="entry name" value="PABP_HYD_C"/>
</dbReference>
<keyword evidence="10" id="KW-0227">DNA damage</keyword>
<dbReference type="GO" id="GO:0005634">
    <property type="term" value="C:nucleus"/>
    <property type="evidence" value="ECO:0007669"/>
    <property type="project" value="UniProtKB-SubCell"/>
</dbReference>
<feature type="compositionally biased region" description="Basic and acidic residues" evidence="23">
    <location>
        <begin position="2268"/>
        <end position="2278"/>
    </location>
</feature>
<comment type="pathway">
    <text evidence="4">Protein modification; protein ubiquitination.</text>
</comment>
<feature type="compositionally biased region" description="Acidic residues" evidence="23">
    <location>
        <begin position="1922"/>
        <end position="1935"/>
    </location>
</feature>
<dbReference type="CDD" id="cd19675">
    <property type="entry name" value="UBR-box_UBR5"/>
    <property type="match status" value="1"/>
</dbReference>
<dbReference type="Gene3D" id="1.10.8.10">
    <property type="entry name" value="DNA helicase RuvA subunit, C-terminal domain"/>
    <property type="match status" value="1"/>
</dbReference>
<evidence type="ECO:0000256" key="16">
    <source>
        <dbReference type="ARBA" id="ARBA00061431"/>
    </source>
</evidence>
<dbReference type="Proteomes" id="UP000005226">
    <property type="component" value="Chromosome 7"/>
</dbReference>
<dbReference type="InterPro" id="IPR003126">
    <property type="entry name" value="Znf_UBR"/>
</dbReference>
<dbReference type="PROSITE" id="PS51157">
    <property type="entry name" value="ZF_UBR"/>
    <property type="match status" value="1"/>
</dbReference>
<dbReference type="SUPFAM" id="SSF63570">
    <property type="entry name" value="PABC (PABP) domain"/>
    <property type="match status" value="1"/>
</dbReference>
<evidence type="ECO:0000313" key="28">
    <source>
        <dbReference type="Proteomes" id="UP000005226"/>
    </source>
</evidence>
<dbReference type="InterPro" id="IPR009091">
    <property type="entry name" value="RCC1/BLIP-II"/>
</dbReference>
<proteinExistence type="inferred from homology"/>
<evidence type="ECO:0000256" key="17">
    <source>
        <dbReference type="ARBA" id="ARBA00064295"/>
    </source>
</evidence>
<accession>A0A674MYG7</accession>
<feature type="compositionally biased region" description="Acidic residues" evidence="23">
    <location>
        <begin position="1559"/>
        <end position="1568"/>
    </location>
</feature>
<feature type="compositionally biased region" description="Low complexity" evidence="23">
    <location>
        <begin position="1639"/>
        <end position="1652"/>
    </location>
</feature>
<feature type="compositionally biased region" description="Basic and acidic residues" evidence="23">
    <location>
        <begin position="2285"/>
        <end position="2297"/>
    </location>
</feature>
<evidence type="ECO:0000256" key="15">
    <source>
        <dbReference type="ARBA" id="ARBA00023242"/>
    </source>
</evidence>
<dbReference type="GO" id="GO:0003723">
    <property type="term" value="F:RNA binding"/>
    <property type="evidence" value="ECO:0007669"/>
    <property type="project" value="InterPro"/>
</dbReference>
<dbReference type="GO" id="GO:0043130">
    <property type="term" value="F:ubiquitin binding"/>
    <property type="evidence" value="ECO:0007669"/>
    <property type="project" value="InterPro"/>
</dbReference>
<feature type="zinc finger region" description="UBR-type" evidence="22">
    <location>
        <begin position="1148"/>
        <end position="1216"/>
    </location>
</feature>
<keyword evidence="14" id="KW-0234">DNA repair</keyword>
<feature type="region of interest" description="Disordered" evidence="23">
    <location>
        <begin position="1550"/>
        <end position="1713"/>
    </location>
</feature>
<dbReference type="Pfam" id="PF11547">
    <property type="entry name" value="E3_UbLigase_EDD"/>
    <property type="match status" value="1"/>
</dbReference>
<evidence type="ECO:0000256" key="20">
    <source>
        <dbReference type="ARBA" id="ARBA00084042"/>
    </source>
</evidence>
<feature type="compositionally biased region" description="Acidic residues" evidence="23">
    <location>
        <begin position="2418"/>
        <end position="2428"/>
    </location>
</feature>
<dbReference type="SUPFAM" id="SSF56204">
    <property type="entry name" value="Hect, E3 ligase catalytic domain"/>
    <property type="match status" value="1"/>
</dbReference>
<keyword evidence="9" id="KW-0479">Metal-binding</keyword>
<feature type="compositionally biased region" description="Low complexity" evidence="23">
    <location>
        <begin position="89"/>
        <end position="110"/>
    </location>
</feature>
<dbReference type="PANTHER" id="PTHR46276:SF1">
    <property type="entry name" value="E3 UBIQUITIN-PROTEIN LIGASE UBR5"/>
    <property type="match status" value="1"/>
</dbReference>
<evidence type="ECO:0000256" key="10">
    <source>
        <dbReference type="ARBA" id="ARBA00022763"/>
    </source>
</evidence>
<dbReference type="FunFam" id="3.30.2160.10:FF:000006">
    <property type="entry name" value="E3 ubiquitin-protein ligase UBR5 isoform X2"/>
    <property type="match status" value="1"/>
</dbReference>
<evidence type="ECO:0000256" key="18">
    <source>
        <dbReference type="ARBA" id="ARBA00071495"/>
    </source>
</evidence>
<keyword evidence="8" id="KW-0808">Transferase</keyword>
<evidence type="ECO:0000259" key="26">
    <source>
        <dbReference type="PROSITE" id="PS51309"/>
    </source>
</evidence>
<dbReference type="FunFam" id="1.10.8.10:FF:000009">
    <property type="entry name" value="Putative E3 ubiquitin-protein ligase UBR5"/>
    <property type="match status" value="1"/>
</dbReference>
<dbReference type="Ensembl" id="ENSTRUT00000062208.1">
    <property type="protein sequence ID" value="ENSTRUP00000066051.1"/>
    <property type="gene ID" value="ENSTRUG00000010399.3"/>
</dbReference>
<evidence type="ECO:0000313" key="27">
    <source>
        <dbReference type="Ensembl" id="ENSTRUP00000066051.1"/>
    </source>
</evidence>
<feature type="region of interest" description="Disordered" evidence="23">
    <location>
        <begin position="972"/>
        <end position="1054"/>
    </location>
</feature>
<feature type="region of interest" description="Disordered" evidence="23">
    <location>
        <begin position="79"/>
        <end position="162"/>
    </location>
</feature>
<dbReference type="SMART" id="SM00119">
    <property type="entry name" value="HECTc"/>
    <property type="match status" value="1"/>
</dbReference>
<evidence type="ECO:0000256" key="14">
    <source>
        <dbReference type="ARBA" id="ARBA00023204"/>
    </source>
</evidence>
<feature type="region of interest" description="Disordered" evidence="23">
    <location>
        <begin position="2398"/>
        <end position="2429"/>
    </location>
</feature>
<dbReference type="GO" id="GO:0008270">
    <property type="term" value="F:zinc ion binding"/>
    <property type="evidence" value="ECO:0007669"/>
    <property type="project" value="UniProtKB-KW"/>
</dbReference>
<evidence type="ECO:0000256" key="12">
    <source>
        <dbReference type="ARBA" id="ARBA00022786"/>
    </source>
</evidence>
<comment type="catalytic activity">
    <reaction evidence="1">
        <text>S-ubiquitinyl-[E2 ubiquitin-conjugating enzyme]-L-cysteine + [acceptor protein]-L-lysine = [E2 ubiquitin-conjugating enzyme]-L-cysteine + N(6)-ubiquitinyl-[acceptor protein]-L-lysine.</text>
        <dbReference type="EC" id="2.3.2.26"/>
    </reaction>
</comment>
<dbReference type="SUPFAM" id="SSF50985">
    <property type="entry name" value="RCC1/BLIP-II"/>
    <property type="match status" value="1"/>
</dbReference>
<evidence type="ECO:0000256" key="9">
    <source>
        <dbReference type="ARBA" id="ARBA00022723"/>
    </source>
</evidence>
<dbReference type="GO" id="GO:0090263">
    <property type="term" value="P:positive regulation of canonical Wnt signaling pathway"/>
    <property type="evidence" value="ECO:0007669"/>
    <property type="project" value="TreeGrafter"/>
</dbReference>
<comment type="subunit">
    <text evidence="17">Homotetramer; composed of a dimer of dimers. Associates with CDK9 and TFIIS/TCEA1 and forms a transcription regulatory complex made of CDK9, RNAP II, UBR5 and TFIIS/TCEA1 that can stimulate target gene transcription (e.g. gamma fibrinogen/FGG) by recruiting their promoters. Associates with the E3 ligase complex containing DYRK2, EDD/UBR5, DDB1 and DCAF1 proteins (EDVP complex). Binds TOPBP1. Interacts with PIH1D1. Interacts with CIB1.</text>
</comment>
<evidence type="ECO:0000256" key="11">
    <source>
        <dbReference type="ARBA" id="ARBA00022771"/>
    </source>
</evidence>
<keyword evidence="28" id="KW-1185">Reference proteome</keyword>
<keyword evidence="13" id="KW-0862">Zinc</keyword>
<evidence type="ECO:0000256" key="4">
    <source>
        <dbReference type="ARBA" id="ARBA00004906"/>
    </source>
</evidence>